<dbReference type="Proteomes" id="UP000754563">
    <property type="component" value="Unassembled WGS sequence"/>
</dbReference>
<dbReference type="GO" id="GO:0005840">
    <property type="term" value="C:ribosome"/>
    <property type="evidence" value="ECO:0007669"/>
    <property type="project" value="UniProtKB-KW"/>
</dbReference>
<evidence type="ECO:0000259" key="6">
    <source>
        <dbReference type="Pfam" id="PF03719"/>
    </source>
</evidence>
<evidence type="ECO:0000256" key="1">
    <source>
        <dbReference type="ARBA" id="ARBA00008945"/>
    </source>
</evidence>
<feature type="non-terminal residue" evidence="7">
    <location>
        <position position="1"/>
    </location>
</feature>
<dbReference type="AlphaFoldDB" id="A0A955RKU1"/>
<proteinExistence type="inferred from homology"/>
<evidence type="ECO:0000256" key="4">
    <source>
        <dbReference type="ARBA" id="ARBA00035255"/>
    </source>
</evidence>
<evidence type="ECO:0000256" key="2">
    <source>
        <dbReference type="ARBA" id="ARBA00022980"/>
    </source>
</evidence>
<dbReference type="GO" id="GO:1990904">
    <property type="term" value="C:ribonucleoprotein complex"/>
    <property type="evidence" value="ECO:0007669"/>
    <property type="project" value="UniProtKB-KW"/>
</dbReference>
<gene>
    <name evidence="7" type="ORF">KC717_04060</name>
</gene>
<organism evidence="7 8">
    <name type="scientific">Candidatus Dojkabacteria bacterium</name>
    <dbReference type="NCBI Taxonomy" id="2099670"/>
    <lineage>
        <taxon>Bacteria</taxon>
        <taxon>Candidatus Dojkabacteria</taxon>
    </lineage>
</organism>
<reference evidence="7" key="1">
    <citation type="submission" date="2020-04" db="EMBL/GenBank/DDBJ databases">
        <authorList>
            <person name="Zhang T."/>
        </authorList>
    </citation>
    <scope>NUCLEOTIDE SEQUENCE</scope>
    <source>
        <strain evidence="7">HKST-UBA11</strain>
    </source>
</reference>
<dbReference type="InterPro" id="IPR020568">
    <property type="entry name" value="Ribosomal_Su5_D2-typ_SF"/>
</dbReference>
<comment type="caution">
    <text evidence="7">The sequence shown here is derived from an EMBL/GenBank/DDBJ whole genome shotgun (WGS) entry which is preliminary data.</text>
</comment>
<dbReference type="GO" id="GO:0003735">
    <property type="term" value="F:structural constituent of ribosome"/>
    <property type="evidence" value="ECO:0007669"/>
    <property type="project" value="InterPro"/>
</dbReference>
<name>A0A955RKU1_9BACT</name>
<dbReference type="Pfam" id="PF03719">
    <property type="entry name" value="Ribosomal_S5_C"/>
    <property type="match status" value="1"/>
</dbReference>
<dbReference type="Gene3D" id="3.30.230.10">
    <property type="match status" value="1"/>
</dbReference>
<dbReference type="EMBL" id="JAGQLH010000045">
    <property type="protein sequence ID" value="MCA9385797.1"/>
    <property type="molecule type" value="Genomic_DNA"/>
</dbReference>
<dbReference type="InterPro" id="IPR005324">
    <property type="entry name" value="Ribosomal_uS5_C"/>
</dbReference>
<sequence>TGTGIVAGSSLRAVLEVAGVKNILTKILGTSNQINNAYAAVEALSEMKNPKDDVKYAFAKKTKTISTK</sequence>
<evidence type="ECO:0000313" key="8">
    <source>
        <dbReference type="Proteomes" id="UP000754563"/>
    </source>
</evidence>
<reference evidence="7" key="2">
    <citation type="journal article" date="2021" name="Microbiome">
        <title>Successional dynamics and alternative stable states in a saline activated sludge microbial community over 9 years.</title>
        <authorList>
            <person name="Wang Y."/>
            <person name="Ye J."/>
            <person name="Ju F."/>
            <person name="Liu L."/>
            <person name="Boyd J.A."/>
            <person name="Deng Y."/>
            <person name="Parks D.H."/>
            <person name="Jiang X."/>
            <person name="Yin X."/>
            <person name="Woodcroft B.J."/>
            <person name="Tyson G.W."/>
            <person name="Hugenholtz P."/>
            <person name="Polz M.F."/>
            <person name="Zhang T."/>
        </authorList>
    </citation>
    <scope>NUCLEOTIDE SEQUENCE</scope>
    <source>
        <strain evidence="7">HKST-UBA11</strain>
    </source>
</reference>
<feature type="domain" description="Small ribosomal subunit protein uS5 C-terminal" evidence="6">
    <location>
        <begin position="2"/>
        <end position="52"/>
    </location>
</feature>
<evidence type="ECO:0000256" key="5">
    <source>
        <dbReference type="ARBA" id="ARBA00035519"/>
    </source>
</evidence>
<dbReference type="SUPFAM" id="SSF54211">
    <property type="entry name" value="Ribosomal protein S5 domain 2-like"/>
    <property type="match status" value="1"/>
</dbReference>
<accession>A0A955RKU1</accession>
<evidence type="ECO:0000256" key="3">
    <source>
        <dbReference type="ARBA" id="ARBA00023274"/>
    </source>
</evidence>
<protein>
    <recommendedName>
        <fullName evidence="4">Small ribosomal subunit protein uS5</fullName>
    </recommendedName>
    <alternativeName>
        <fullName evidence="5">30S ribosomal protein S5</fullName>
    </alternativeName>
</protein>
<keyword evidence="2" id="KW-0689">Ribosomal protein</keyword>
<evidence type="ECO:0000313" key="7">
    <source>
        <dbReference type="EMBL" id="MCA9385797.1"/>
    </source>
</evidence>
<keyword evidence="3" id="KW-0687">Ribonucleoprotein</keyword>
<dbReference type="FunFam" id="3.30.230.10:FF:000002">
    <property type="entry name" value="30S ribosomal protein S5"/>
    <property type="match status" value="1"/>
</dbReference>
<dbReference type="InterPro" id="IPR014721">
    <property type="entry name" value="Ribsml_uS5_D2-typ_fold_subgr"/>
</dbReference>
<comment type="similarity">
    <text evidence="1">Belongs to the universal ribosomal protein uS5 family.</text>
</comment>
<dbReference type="GO" id="GO:0006412">
    <property type="term" value="P:translation"/>
    <property type="evidence" value="ECO:0007669"/>
    <property type="project" value="InterPro"/>
</dbReference>
<dbReference type="GO" id="GO:0005737">
    <property type="term" value="C:cytoplasm"/>
    <property type="evidence" value="ECO:0007669"/>
    <property type="project" value="UniProtKB-ARBA"/>
</dbReference>